<evidence type="ECO:0000313" key="2">
    <source>
        <dbReference type="EMBL" id="CAG6690874.1"/>
    </source>
</evidence>
<dbReference type="EMBL" id="HBUF01104748">
    <property type="protein sequence ID" value="CAG6638923.1"/>
    <property type="molecule type" value="Transcribed_RNA"/>
</dbReference>
<dbReference type="EMBL" id="HBUF01300016">
    <property type="protein sequence ID" value="CAG6690883.1"/>
    <property type="molecule type" value="Transcribed_RNA"/>
</dbReference>
<dbReference type="EMBL" id="HBUF01300014">
    <property type="protein sequence ID" value="CAG6690877.1"/>
    <property type="molecule type" value="Transcribed_RNA"/>
</dbReference>
<name>A0A8D8XDD4_9HEMI</name>
<dbReference type="EMBL" id="HBUF01300012">
    <property type="protein sequence ID" value="CAG6690871.1"/>
    <property type="molecule type" value="Transcribed_RNA"/>
</dbReference>
<dbReference type="EMBL" id="HBUF01300013">
    <property type="protein sequence ID" value="CAG6690874.1"/>
    <property type="molecule type" value="Transcribed_RNA"/>
</dbReference>
<proteinExistence type="predicted"/>
<sequence>MRKKRNPAAPPCTRLPLRPRRRIAEVYLKRRRRSVRTTRVQFKTRRSLSVELLVSRLRLSTKLSKRLRVSLRKRQRNPADITLALGHHRLAPRLLRRNPNQLRLHSVRSRSSSLTRTTAQVRLIPSVPAPKQSHHQRQQRTLAERKRTRLKSR</sequence>
<dbReference type="EMBL" id="HBUF01104750">
    <property type="protein sequence ID" value="CAG6638929.1"/>
    <property type="molecule type" value="Transcribed_RNA"/>
</dbReference>
<feature type="region of interest" description="Disordered" evidence="1">
    <location>
        <begin position="126"/>
        <end position="153"/>
    </location>
</feature>
<organism evidence="2">
    <name type="scientific">Cacopsylla melanoneura</name>
    <dbReference type="NCBI Taxonomy" id="428564"/>
    <lineage>
        <taxon>Eukaryota</taxon>
        <taxon>Metazoa</taxon>
        <taxon>Ecdysozoa</taxon>
        <taxon>Arthropoda</taxon>
        <taxon>Hexapoda</taxon>
        <taxon>Insecta</taxon>
        <taxon>Pterygota</taxon>
        <taxon>Neoptera</taxon>
        <taxon>Paraneoptera</taxon>
        <taxon>Hemiptera</taxon>
        <taxon>Sternorrhyncha</taxon>
        <taxon>Psylloidea</taxon>
        <taxon>Psyllidae</taxon>
        <taxon>Psyllinae</taxon>
        <taxon>Cacopsylla</taxon>
    </lineage>
</organism>
<evidence type="ECO:0000256" key="1">
    <source>
        <dbReference type="SAM" id="MobiDB-lite"/>
    </source>
</evidence>
<dbReference type="EMBL" id="HBUF01104749">
    <property type="protein sequence ID" value="CAG6638926.1"/>
    <property type="molecule type" value="Transcribed_RNA"/>
</dbReference>
<dbReference type="EMBL" id="HBUF01104751">
    <property type="protein sequence ID" value="CAG6638932.1"/>
    <property type="molecule type" value="Transcribed_RNA"/>
</dbReference>
<protein>
    <submittedName>
        <fullName evidence="2">Uncharacterized protein</fullName>
    </submittedName>
</protein>
<dbReference type="AlphaFoldDB" id="A0A8D8XDD4"/>
<reference evidence="2" key="1">
    <citation type="submission" date="2021-05" db="EMBL/GenBank/DDBJ databases">
        <authorList>
            <person name="Alioto T."/>
            <person name="Alioto T."/>
            <person name="Gomez Garrido J."/>
        </authorList>
    </citation>
    <scope>NUCLEOTIDE SEQUENCE</scope>
</reference>
<accession>A0A8D8XDD4</accession>
<dbReference type="EMBL" id="HBUF01300015">
    <property type="protein sequence ID" value="CAG6690880.1"/>
    <property type="molecule type" value="Transcribed_RNA"/>
</dbReference>